<dbReference type="KEGG" id="ade:Adeh_2141"/>
<keyword evidence="1" id="KW-0732">Signal</keyword>
<accession>Q2IJS8</accession>
<name>Q2IJS8_ANADE</name>
<dbReference type="RefSeq" id="WP_011421193.1">
    <property type="nucleotide sequence ID" value="NC_007760.1"/>
</dbReference>
<dbReference type="SUPFAM" id="SSF49478">
    <property type="entry name" value="Cna protein B-type domain"/>
    <property type="match status" value="1"/>
</dbReference>
<gene>
    <name evidence="3" type="ordered locus">Adeh_2141</name>
</gene>
<dbReference type="InterPro" id="IPR025491">
    <property type="entry name" value="DUF4382"/>
</dbReference>
<organism evidence="3 4">
    <name type="scientific">Anaeromyxobacter dehalogenans (strain 2CP-C)</name>
    <dbReference type="NCBI Taxonomy" id="290397"/>
    <lineage>
        <taxon>Bacteria</taxon>
        <taxon>Pseudomonadati</taxon>
        <taxon>Myxococcota</taxon>
        <taxon>Myxococcia</taxon>
        <taxon>Myxococcales</taxon>
        <taxon>Cystobacterineae</taxon>
        <taxon>Anaeromyxobacteraceae</taxon>
        <taxon>Anaeromyxobacter</taxon>
    </lineage>
</organism>
<reference evidence="3 4" key="1">
    <citation type="submission" date="2006-01" db="EMBL/GenBank/DDBJ databases">
        <title>Complete sequence of Anaeromyxobacter dehalogenans 2CP-C.</title>
        <authorList>
            <consortium name="US DOE Joint Genome Institute"/>
            <person name="Copeland A."/>
            <person name="Lucas S."/>
            <person name="Lapidus A."/>
            <person name="Barry K."/>
            <person name="Detter J.C."/>
            <person name="Glavina T."/>
            <person name="Hammon N."/>
            <person name="Israni S."/>
            <person name="Pitluck S."/>
            <person name="Brettin T."/>
            <person name="Bruce D."/>
            <person name="Han C."/>
            <person name="Tapia R."/>
            <person name="Gilna P."/>
            <person name="Kiss H."/>
            <person name="Schmutz J."/>
            <person name="Larimer F."/>
            <person name="Land M."/>
            <person name="Kyrpides N."/>
            <person name="Anderson I."/>
            <person name="Sanford R.A."/>
            <person name="Ritalahti K.M."/>
            <person name="Thomas H.S."/>
            <person name="Kirby J.R."/>
            <person name="Zhulin I.B."/>
            <person name="Loeffler F.E."/>
            <person name="Richardson P."/>
        </authorList>
    </citation>
    <scope>NUCLEOTIDE SEQUENCE [LARGE SCALE GENOMIC DNA]</scope>
    <source>
        <strain evidence="3 4">2CP-C</strain>
    </source>
</reference>
<dbReference type="eggNOG" id="ENOG50309D6">
    <property type="taxonomic scope" value="Bacteria"/>
</dbReference>
<proteinExistence type="predicted"/>
<dbReference type="OrthoDB" id="2111471at2"/>
<dbReference type="HOGENOM" id="CLU_060074_0_0_7"/>
<evidence type="ECO:0000259" key="2">
    <source>
        <dbReference type="Pfam" id="PF14321"/>
    </source>
</evidence>
<feature type="signal peptide" evidence="1">
    <location>
        <begin position="1"/>
        <end position="28"/>
    </location>
</feature>
<feature type="chain" id="PRO_5004209945" description="DUF4382 domain-containing protein" evidence="1">
    <location>
        <begin position="29"/>
        <end position="376"/>
    </location>
</feature>
<feature type="domain" description="DUF4382" evidence="2">
    <location>
        <begin position="31"/>
        <end position="172"/>
    </location>
</feature>
<protein>
    <recommendedName>
        <fullName evidence="2">DUF4382 domain-containing protein</fullName>
    </recommendedName>
</protein>
<sequence>MKLQGLRIALAGALALGLAACGSSSSNDAPARINVRLVDAPGDYVQLFLDVREVQINGPDGWQTLGTWSGGPIDLLTLTNGVSQTLAENAPIAAGHYGQMRLLLGPDNTVVVDGIAEPQPLKVPSGMQSGVKLTVNFDVEPGTTKDVFIDFDAHKSIFVHRAGNSDQYILRPVVRAFDQVVTGTISGTVTAGGTAVAGATVLVETVEGGAPSVVRSTVTGADGKYAVGLLPVAATYYVVTQPVVGGTVYQAFASGPIELTAAAPLPTQDIALTVAAEHGGINGTVTPIATDTQRDLLAIIQPFGATPVNLIVREVTPVVAATETFAAPDLPTGAYSLVLTRDTFDANGDQTGHAVAAPVAATVTNGATANVALTAP</sequence>
<evidence type="ECO:0000313" key="4">
    <source>
        <dbReference type="Proteomes" id="UP000001935"/>
    </source>
</evidence>
<dbReference type="AlphaFoldDB" id="Q2IJS8"/>
<dbReference type="PROSITE" id="PS51257">
    <property type="entry name" value="PROKAR_LIPOPROTEIN"/>
    <property type="match status" value="1"/>
</dbReference>
<dbReference type="Proteomes" id="UP000001935">
    <property type="component" value="Chromosome"/>
</dbReference>
<evidence type="ECO:0000313" key="3">
    <source>
        <dbReference type="EMBL" id="ABC81911.1"/>
    </source>
</evidence>
<dbReference type="STRING" id="290397.Adeh_2141"/>
<evidence type="ECO:0000256" key="1">
    <source>
        <dbReference type="SAM" id="SignalP"/>
    </source>
</evidence>
<dbReference type="EMBL" id="CP000251">
    <property type="protein sequence ID" value="ABC81911.1"/>
    <property type="molecule type" value="Genomic_DNA"/>
</dbReference>
<dbReference type="Pfam" id="PF14321">
    <property type="entry name" value="DUF4382"/>
    <property type="match status" value="1"/>
</dbReference>